<feature type="region of interest" description="Disordered" evidence="1">
    <location>
        <begin position="55"/>
        <end position="78"/>
    </location>
</feature>
<accession>A0ABR1XFJ7</accession>
<proteinExistence type="predicted"/>
<evidence type="ECO:0000313" key="2">
    <source>
        <dbReference type="EMBL" id="KAK8152093.1"/>
    </source>
</evidence>
<reference evidence="2 3" key="1">
    <citation type="journal article" date="2022" name="G3 (Bethesda)">
        <title>Enemy or ally: a genomic approach to elucidate the lifestyle of Phyllosticta citrichinaensis.</title>
        <authorList>
            <person name="Buijs V.A."/>
            <person name="Groenewald J.Z."/>
            <person name="Haridas S."/>
            <person name="LaButti K.M."/>
            <person name="Lipzen A."/>
            <person name="Martin F.M."/>
            <person name="Barry K."/>
            <person name="Grigoriev I.V."/>
            <person name="Crous P.W."/>
            <person name="Seidl M.F."/>
        </authorList>
    </citation>
    <scope>NUCLEOTIDE SEQUENCE [LARGE SCALE GENOMIC DNA]</scope>
    <source>
        <strain evidence="2 3">CBS 129764</strain>
    </source>
</reference>
<sequence length="220" mass="23796">MDERNLRLLGGSLSSQQLMRSRVVPNLLESGYPRAQLSSRGDQVWVSPEDRHIAQQRRKASTGGMARELPKDDETEVRGGFVSKSGNFEVRSPTPSPAAKLVGFCGLSTPGCPPVAKRVRLGWELTERGSKWFSTCAPVAKQVRLRLGDDRTWIRTQSHIRLKAPIHGAQGISQCNLKVKIAAKAASGGVEMDEKIGPTLVPALSQDLEDDGAVDCAIGA</sequence>
<evidence type="ECO:0000256" key="1">
    <source>
        <dbReference type="SAM" id="MobiDB-lite"/>
    </source>
</evidence>
<protein>
    <submittedName>
        <fullName evidence="2">Uncharacterized protein</fullName>
    </submittedName>
</protein>
<dbReference type="EMBL" id="JBBWUH010000015">
    <property type="protein sequence ID" value="KAK8152093.1"/>
    <property type="molecule type" value="Genomic_DNA"/>
</dbReference>
<comment type="caution">
    <text evidence="2">The sequence shown here is derived from an EMBL/GenBank/DDBJ whole genome shotgun (WGS) entry which is preliminary data.</text>
</comment>
<keyword evidence="3" id="KW-1185">Reference proteome</keyword>
<name>A0ABR1XFJ7_9PEZI</name>
<gene>
    <name evidence="2" type="ORF">IWX90DRAFT_419230</name>
</gene>
<dbReference type="Proteomes" id="UP001456524">
    <property type="component" value="Unassembled WGS sequence"/>
</dbReference>
<organism evidence="2 3">
    <name type="scientific">Phyllosticta citrichinensis</name>
    <dbReference type="NCBI Taxonomy" id="1130410"/>
    <lineage>
        <taxon>Eukaryota</taxon>
        <taxon>Fungi</taxon>
        <taxon>Dikarya</taxon>
        <taxon>Ascomycota</taxon>
        <taxon>Pezizomycotina</taxon>
        <taxon>Dothideomycetes</taxon>
        <taxon>Dothideomycetes incertae sedis</taxon>
        <taxon>Botryosphaeriales</taxon>
        <taxon>Phyllostictaceae</taxon>
        <taxon>Phyllosticta</taxon>
    </lineage>
</organism>
<evidence type="ECO:0000313" key="3">
    <source>
        <dbReference type="Proteomes" id="UP001456524"/>
    </source>
</evidence>